<evidence type="ECO:0000256" key="1">
    <source>
        <dbReference type="SAM" id="MobiDB-lite"/>
    </source>
</evidence>
<organism evidence="2 3">
    <name type="scientific">Dryococelus australis</name>
    <dbReference type="NCBI Taxonomy" id="614101"/>
    <lineage>
        <taxon>Eukaryota</taxon>
        <taxon>Metazoa</taxon>
        <taxon>Ecdysozoa</taxon>
        <taxon>Arthropoda</taxon>
        <taxon>Hexapoda</taxon>
        <taxon>Insecta</taxon>
        <taxon>Pterygota</taxon>
        <taxon>Neoptera</taxon>
        <taxon>Polyneoptera</taxon>
        <taxon>Phasmatodea</taxon>
        <taxon>Verophasmatodea</taxon>
        <taxon>Anareolatae</taxon>
        <taxon>Phasmatidae</taxon>
        <taxon>Eurycanthinae</taxon>
        <taxon>Dryococelus</taxon>
    </lineage>
</organism>
<proteinExistence type="predicted"/>
<dbReference type="Proteomes" id="UP001159363">
    <property type="component" value="Chromosome 10"/>
</dbReference>
<dbReference type="EMBL" id="JARBHB010000011">
    <property type="protein sequence ID" value="KAJ8873267.1"/>
    <property type="molecule type" value="Genomic_DNA"/>
</dbReference>
<feature type="compositionally biased region" description="Polar residues" evidence="1">
    <location>
        <begin position="629"/>
        <end position="643"/>
    </location>
</feature>
<sequence length="643" mass="70345">MQGRGENVAPRGNPPASGIVQHDSHVRKSGSEPAGYRARITVSTSQRLSLSIRLRLNGGPLVREVSGRASGVVGNKDGRELPPLGQYIRWCPALFKALVAEAALHPVLAVGLATLACGDHSNMLKYFVVTLEEIWAALKSQVLRADGGDWSSAGMRKSRSGPARKRTRFASTAVSVFVITGISPHLETVSNGSENVRTWMFYNRLVYPECVSIVIARGHTHWSTPTSSCRTGDPGGFILWRGLPGRNTRRRRENKRKEKHIDMAHSDPGAIICLAMLHSANELSHPGVATPCYPTLALMSVLKTFAPNREYTTDMAVVFVPNYAPVAHWLIVSTVRKIVLRDETTAATYETARPSGTFLEMASEKCEVTENVLHSGVGSAFCGSLYQVACERRRNYIRSPATRPEEIFKAQRRVSRQRRALLAAITGISYSLLFPDAGDERQNQCSSLVQCSGRSDWLELDAKRSNALLWKPLTEGRVCIRRSDMRRCSNGIPSATTSTHIASREPLTTRLAGLPTTGLLFPRKLAPACNTPRSAIGRPRSSKLFHPTTGNPTSQMVCELAISLCPPPHRAATIAAITSIKRPVNKGDLLRIVAAVHLRSSTLFNIALTIRAGMKGRGKREIPDKTRRPTASSCTIPTCENPE</sequence>
<accession>A0ABQ9GMK3</accession>
<feature type="region of interest" description="Disordered" evidence="1">
    <location>
        <begin position="618"/>
        <end position="643"/>
    </location>
</feature>
<name>A0ABQ9GMK3_9NEOP</name>
<protein>
    <submittedName>
        <fullName evidence="2">Uncharacterized protein</fullName>
    </submittedName>
</protein>
<feature type="region of interest" description="Disordered" evidence="1">
    <location>
        <begin position="1"/>
        <end position="36"/>
    </location>
</feature>
<evidence type="ECO:0000313" key="2">
    <source>
        <dbReference type="EMBL" id="KAJ8873267.1"/>
    </source>
</evidence>
<gene>
    <name evidence="2" type="ORF">PR048_026901</name>
</gene>
<comment type="caution">
    <text evidence="2">The sequence shown here is derived from an EMBL/GenBank/DDBJ whole genome shotgun (WGS) entry which is preliminary data.</text>
</comment>
<evidence type="ECO:0000313" key="3">
    <source>
        <dbReference type="Proteomes" id="UP001159363"/>
    </source>
</evidence>
<reference evidence="2 3" key="1">
    <citation type="submission" date="2023-02" db="EMBL/GenBank/DDBJ databases">
        <title>LHISI_Scaffold_Assembly.</title>
        <authorList>
            <person name="Stuart O.P."/>
            <person name="Cleave R."/>
            <person name="Magrath M.J.L."/>
            <person name="Mikheyev A.S."/>
        </authorList>
    </citation>
    <scope>NUCLEOTIDE SEQUENCE [LARGE SCALE GENOMIC DNA]</scope>
    <source>
        <strain evidence="2">Daus_M_001</strain>
        <tissue evidence="2">Leg muscle</tissue>
    </source>
</reference>
<keyword evidence="3" id="KW-1185">Reference proteome</keyword>